<evidence type="ECO:0000256" key="1">
    <source>
        <dbReference type="SAM" id="MobiDB-lite"/>
    </source>
</evidence>
<organism evidence="2 3">
    <name type="scientific">Symbiodinium necroappetens</name>
    <dbReference type="NCBI Taxonomy" id="1628268"/>
    <lineage>
        <taxon>Eukaryota</taxon>
        <taxon>Sar</taxon>
        <taxon>Alveolata</taxon>
        <taxon>Dinophyceae</taxon>
        <taxon>Suessiales</taxon>
        <taxon>Symbiodiniaceae</taxon>
        <taxon>Symbiodinium</taxon>
    </lineage>
</organism>
<evidence type="ECO:0000313" key="2">
    <source>
        <dbReference type="EMBL" id="CAE7787258.1"/>
    </source>
</evidence>
<keyword evidence="3" id="KW-1185">Reference proteome</keyword>
<feature type="region of interest" description="Disordered" evidence="1">
    <location>
        <begin position="66"/>
        <end position="159"/>
    </location>
</feature>
<proteinExistence type="predicted"/>
<accession>A0A812YPA5</accession>
<comment type="caution">
    <text evidence="2">The sequence shown here is derived from an EMBL/GenBank/DDBJ whole genome shotgun (WGS) entry which is preliminary data.</text>
</comment>
<reference evidence="2" key="1">
    <citation type="submission" date="2021-02" db="EMBL/GenBank/DDBJ databases">
        <authorList>
            <person name="Dougan E. K."/>
            <person name="Rhodes N."/>
            <person name="Thang M."/>
            <person name="Chan C."/>
        </authorList>
    </citation>
    <scope>NUCLEOTIDE SEQUENCE</scope>
</reference>
<name>A0A812YPA5_9DINO</name>
<dbReference type="Proteomes" id="UP000601435">
    <property type="component" value="Unassembled WGS sequence"/>
</dbReference>
<dbReference type="EMBL" id="CAJNJA010042786">
    <property type="protein sequence ID" value="CAE7787258.1"/>
    <property type="molecule type" value="Genomic_DNA"/>
</dbReference>
<gene>
    <name evidence="2" type="ORF">SNEC2469_LOCUS23103</name>
</gene>
<sequence>MGKDRFLHWEIAVLDPSFEDILDEIKQQDQAFAEQKKICSELTAVLKKRMSGRAKELGLVVEPEEVSHLEAPQQKAARQLTAAEPPEEFSTPERADRSAAHKAGSLDVYTPEPVAKAEVSEISSRGSSPPRPRRISMSKESTESNGKASFIGYPSEPKLQEEDGCFSAFLSCGRR</sequence>
<dbReference type="OrthoDB" id="10495953at2759"/>
<protein>
    <submittedName>
        <fullName evidence="2">Uncharacterized protein</fullName>
    </submittedName>
</protein>
<evidence type="ECO:0000313" key="3">
    <source>
        <dbReference type="Proteomes" id="UP000601435"/>
    </source>
</evidence>
<dbReference type="AlphaFoldDB" id="A0A812YPA5"/>